<accession>A0A8H9G082</accession>
<reference evidence="3" key="2">
    <citation type="submission" date="2020-09" db="EMBL/GenBank/DDBJ databases">
        <authorList>
            <person name="Sun Q."/>
            <person name="Zhou Y."/>
        </authorList>
    </citation>
    <scope>NUCLEOTIDE SEQUENCE</scope>
    <source>
        <strain evidence="3">CGMCC 1.15966</strain>
    </source>
</reference>
<proteinExistence type="predicted"/>
<reference evidence="3" key="1">
    <citation type="journal article" date="2014" name="Int. J. Syst. Evol. Microbiol.">
        <title>Complete genome sequence of Corynebacterium casei LMG S-19264T (=DSM 44701T), isolated from a smear-ripened cheese.</title>
        <authorList>
            <consortium name="US DOE Joint Genome Institute (JGI-PGF)"/>
            <person name="Walter F."/>
            <person name="Albersmeier A."/>
            <person name="Kalinowski J."/>
            <person name="Ruckert C."/>
        </authorList>
    </citation>
    <scope>NUCLEOTIDE SEQUENCE</scope>
    <source>
        <strain evidence="3">CGMCC 1.15966</strain>
    </source>
</reference>
<dbReference type="Proteomes" id="UP000614460">
    <property type="component" value="Unassembled WGS sequence"/>
</dbReference>
<comment type="caution">
    <text evidence="3">The sequence shown here is derived from an EMBL/GenBank/DDBJ whole genome shotgun (WGS) entry which is preliminary data.</text>
</comment>
<dbReference type="RefSeq" id="WP_182497795.1">
    <property type="nucleotide sequence ID" value="NZ_BMKM01000001.1"/>
</dbReference>
<feature type="transmembrane region" description="Helical" evidence="1">
    <location>
        <begin position="6"/>
        <end position="25"/>
    </location>
</feature>
<evidence type="ECO:0000313" key="3">
    <source>
        <dbReference type="EMBL" id="GGE11233.1"/>
    </source>
</evidence>
<dbReference type="EMBL" id="BMKM01000001">
    <property type="protein sequence ID" value="GGE11233.1"/>
    <property type="molecule type" value="Genomic_DNA"/>
</dbReference>
<dbReference type="InterPro" id="IPR058058">
    <property type="entry name" value="CBU_0592-like"/>
</dbReference>
<keyword evidence="4" id="KW-1185">Reference proteome</keyword>
<dbReference type="AlphaFoldDB" id="A0A8H9G082"/>
<dbReference type="Pfam" id="PF26604">
    <property type="entry name" value="CBU_0592"/>
    <property type="match status" value="1"/>
</dbReference>
<keyword evidence="1" id="KW-1133">Transmembrane helix</keyword>
<evidence type="ECO:0000256" key="1">
    <source>
        <dbReference type="SAM" id="Phobius"/>
    </source>
</evidence>
<gene>
    <name evidence="3" type="ORF">GCM10011516_06260</name>
</gene>
<keyword evidence="1" id="KW-0812">Transmembrane</keyword>
<evidence type="ECO:0000259" key="2">
    <source>
        <dbReference type="Pfam" id="PF26604"/>
    </source>
</evidence>
<name>A0A8H9G082_9SPHI</name>
<dbReference type="NCBIfam" id="NF047864">
    <property type="entry name" value="CBU_0592_membra"/>
    <property type="match status" value="1"/>
</dbReference>
<organism evidence="3 4">
    <name type="scientific">Sphingobacterium cellulitidis</name>
    <dbReference type="NCBI Taxonomy" id="1768011"/>
    <lineage>
        <taxon>Bacteria</taxon>
        <taxon>Pseudomonadati</taxon>
        <taxon>Bacteroidota</taxon>
        <taxon>Sphingobacteriia</taxon>
        <taxon>Sphingobacteriales</taxon>
        <taxon>Sphingobacteriaceae</taxon>
        <taxon>Sphingobacterium</taxon>
    </lineage>
</organism>
<protein>
    <recommendedName>
        <fullName evidence="2">CBU-0592-like domain-containing protein</fullName>
    </recommendedName>
</protein>
<sequence length="90" mass="9916">MGMENVVAVIGWIGVACCTVGFLLLNTKTVKFDSWIYQGINVIGGTGLVISALYFHDMPNITSNSMWIIIALYGLIKPYWKRGDKSEIAS</sequence>
<feature type="domain" description="CBU-0592-like" evidence="2">
    <location>
        <begin position="8"/>
        <end position="82"/>
    </location>
</feature>
<keyword evidence="1" id="KW-0472">Membrane</keyword>
<evidence type="ECO:0000313" key="4">
    <source>
        <dbReference type="Proteomes" id="UP000614460"/>
    </source>
</evidence>
<feature type="transmembrane region" description="Helical" evidence="1">
    <location>
        <begin position="37"/>
        <end position="55"/>
    </location>
</feature>